<evidence type="ECO:0008006" key="3">
    <source>
        <dbReference type="Google" id="ProtNLM"/>
    </source>
</evidence>
<organism evidence="1 2">
    <name type="scientific">Noviherbaspirillum sedimenti</name>
    <dbReference type="NCBI Taxonomy" id="2320865"/>
    <lineage>
        <taxon>Bacteria</taxon>
        <taxon>Pseudomonadati</taxon>
        <taxon>Pseudomonadota</taxon>
        <taxon>Betaproteobacteria</taxon>
        <taxon>Burkholderiales</taxon>
        <taxon>Oxalobacteraceae</taxon>
        <taxon>Noviherbaspirillum</taxon>
    </lineage>
</organism>
<comment type="caution">
    <text evidence="1">The sequence shown here is derived from an EMBL/GenBank/DDBJ whole genome shotgun (WGS) entry which is preliminary data.</text>
</comment>
<evidence type="ECO:0000313" key="1">
    <source>
        <dbReference type="EMBL" id="RJG01253.1"/>
    </source>
</evidence>
<keyword evidence="2" id="KW-1185">Reference proteome</keyword>
<reference evidence="2" key="1">
    <citation type="submission" date="2018-09" db="EMBL/GenBank/DDBJ databases">
        <authorList>
            <person name="Zhu H."/>
        </authorList>
    </citation>
    <scope>NUCLEOTIDE SEQUENCE [LARGE SCALE GENOMIC DNA]</scope>
    <source>
        <strain evidence="2">K1S02-23</strain>
    </source>
</reference>
<dbReference type="EMBL" id="QYUQ01000002">
    <property type="protein sequence ID" value="RJG01253.1"/>
    <property type="molecule type" value="Genomic_DNA"/>
</dbReference>
<protein>
    <recommendedName>
        <fullName evidence="3">MSHA biogenesis protein MshP</fullName>
    </recommendedName>
</protein>
<evidence type="ECO:0000313" key="2">
    <source>
        <dbReference type="Proteomes" id="UP000266327"/>
    </source>
</evidence>
<dbReference type="Proteomes" id="UP000266327">
    <property type="component" value="Unassembled WGS sequence"/>
</dbReference>
<gene>
    <name evidence="1" type="ORF">D3878_06365</name>
</gene>
<dbReference type="OrthoDB" id="8536494at2"/>
<dbReference type="AlphaFoldDB" id="A0A3A3FYK0"/>
<name>A0A3A3FYK0_9BURK</name>
<sequence>MQIHPAVRPAQRGFALVSAIFLLVVLASLGAAMVFFSSVQHTTSAQDVNGSKTYQAARAGIEWASFQILRNAACSANTSLSLGGALAGIAVNVQCVKSSFTEGDTVGNMYQITSTASIGTAGSPNFVQRQLHAAVEQ</sequence>
<accession>A0A3A3FYK0</accession>
<proteinExistence type="predicted"/>
<dbReference type="RefSeq" id="WP_119784703.1">
    <property type="nucleotide sequence ID" value="NZ_QYUQ01000002.1"/>
</dbReference>